<evidence type="ECO:0000313" key="2">
    <source>
        <dbReference type="Proteomes" id="UP000000305"/>
    </source>
</evidence>
<dbReference type="AlphaFoldDB" id="E9FYD3"/>
<dbReference type="InParanoid" id="E9FYD3"/>
<dbReference type="KEGG" id="dpx:DAPPUDRAFT_306499"/>
<accession>E9FYD3</accession>
<keyword evidence="2" id="KW-1185">Reference proteome</keyword>
<dbReference type="Proteomes" id="UP000000305">
    <property type="component" value="Unassembled WGS sequence"/>
</dbReference>
<gene>
    <name evidence="1" type="ORF">DAPPUDRAFT_306499</name>
</gene>
<organism evidence="1 2">
    <name type="scientific">Daphnia pulex</name>
    <name type="common">Water flea</name>
    <dbReference type="NCBI Taxonomy" id="6669"/>
    <lineage>
        <taxon>Eukaryota</taxon>
        <taxon>Metazoa</taxon>
        <taxon>Ecdysozoa</taxon>
        <taxon>Arthropoda</taxon>
        <taxon>Crustacea</taxon>
        <taxon>Branchiopoda</taxon>
        <taxon>Diplostraca</taxon>
        <taxon>Cladocera</taxon>
        <taxon>Anomopoda</taxon>
        <taxon>Daphniidae</taxon>
        <taxon>Daphnia</taxon>
    </lineage>
</organism>
<name>E9FYD3_DAPPU</name>
<protein>
    <submittedName>
        <fullName evidence="1">Uncharacterized protein</fullName>
    </submittedName>
</protein>
<sequence length="58" mass="6950">MPSDEYRKLLFRLHFVDLSSLATCTHAEFNRSPPLYRLDPSVKRRRGCRDSRLIHYLD</sequence>
<proteinExistence type="predicted"/>
<reference evidence="1 2" key="1">
    <citation type="journal article" date="2011" name="Science">
        <title>The ecoresponsive genome of Daphnia pulex.</title>
        <authorList>
            <person name="Colbourne J.K."/>
            <person name="Pfrender M.E."/>
            <person name="Gilbert D."/>
            <person name="Thomas W.K."/>
            <person name="Tucker A."/>
            <person name="Oakley T.H."/>
            <person name="Tokishita S."/>
            <person name="Aerts A."/>
            <person name="Arnold G.J."/>
            <person name="Basu M.K."/>
            <person name="Bauer D.J."/>
            <person name="Caceres C.E."/>
            <person name="Carmel L."/>
            <person name="Casola C."/>
            <person name="Choi J.H."/>
            <person name="Detter J.C."/>
            <person name="Dong Q."/>
            <person name="Dusheyko S."/>
            <person name="Eads B.D."/>
            <person name="Frohlich T."/>
            <person name="Geiler-Samerotte K.A."/>
            <person name="Gerlach D."/>
            <person name="Hatcher P."/>
            <person name="Jogdeo S."/>
            <person name="Krijgsveld J."/>
            <person name="Kriventseva E.V."/>
            <person name="Kultz D."/>
            <person name="Laforsch C."/>
            <person name="Lindquist E."/>
            <person name="Lopez J."/>
            <person name="Manak J.R."/>
            <person name="Muller J."/>
            <person name="Pangilinan J."/>
            <person name="Patwardhan R.P."/>
            <person name="Pitluck S."/>
            <person name="Pritham E.J."/>
            <person name="Rechtsteiner A."/>
            <person name="Rho M."/>
            <person name="Rogozin I.B."/>
            <person name="Sakarya O."/>
            <person name="Salamov A."/>
            <person name="Schaack S."/>
            <person name="Shapiro H."/>
            <person name="Shiga Y."/>
            <person name="Skalitzky C."/>
            <person name="Smith Z."/>
            <person name="Souvorov A."/>
            <person name="Sung W."/>
            <person name="Tang Z."/>
            <person name="Tsuchiya D."/>
            <person name="Tu H."/>
            <person name="Vos H."/>
            <person name="Wang M."/>
            <person name="Wolf Y.I."/>
            <person name="Yamagata H."/>
            <person name="Yamada T."/>
            <person name="Ye Y."/>
            <person name="Shaw J.R."/>
            <person name="Andrews J."/>
            <person name="Crease T.J."/>
            <person name="Tang H."/>
            <person name="Lucas S.M."/>
            <person name="Robertson H.M."/>
            <person name="Bork P."/>
            <person name="Koonin E.V."/>
            <person name="Zdobnov E.M."/>
            <person name="Grigoriev I.V."/>
            <person name="Lynch M."/>
            <person name="Boore J.L."/>
        </authorList>
    </citation>
    <scope>NUCLEOTIDE SEQUENCE [LARGE SCALE GENOMIC DNA]</scope>
</reference>
<evidence type="ECO:0000313" key="1">
    <source>
        <dbReference type="EMBL" id="EFX87791.1"/>
    </source>
</evidence>
<dbReference type="HOGENOM" id="CLU_2981180_0_0_1"/>
<dbReference type="EMBL" id="GL732527">
    <property type="protein sequence ID" value="EFX87791.1"/>
    <property type="molecule type" value="Genomic_DNA"/>
</dbReference>